<feature type="chain" id="PRO_5041215798" evidence="1">
    <location>
        <begin position="21"/>
        <end position="70"/>
    </location>
</feature>
<dbReference type="EMBL" id="MVHD01000037">
    <property type="protein sequence ID" value="OQZ89214.1"/>
    <property type="molecule type" value="Genomic_DNA"/>
</dbReference>
<organism evidence="2 5">
    <name type="scientific">Mycobacterium alsense</name>
    <dbReference type="NCBI Taxonomy" id="324058"/>
    <lineage>
        <taxon>Bacteria</taxon>
        <taxon>Bacillati</taxon>
        <taxon>Actinomycetota</taxon>
        <taxon>Actinomycetes</taxon>
        <taxon>Mycobacteriales</taxon>
        <taxon>Mycobacteriaceae</taxon>
        <taxon>Mycobacterium</taxon>
    </lineage>
</organism>
<feature type="signal peptide" evidence="1">
    <location>
        <begin position="1"/>
        <end position="20"/>
    </location>
</feature>
<proteinExistence type="predicted"/>
<gene>
    <name evidence="3" type="ORF">BST11_18910</name>
    <name evidence="2" type="ORF">H7K38_10255</name>
</gene>
<evidence type="ECO:0000313" key="5">
    <source>
        <dbReference type="Proteomes" id="UP001141650"/>
    </source>
</evidence>
<protein>
    <submittedName>
        <fullName evidence="2">Uncharacterized protein</fullName>
    </submittedName>
</protein>
<dbReference type="RefSeq" id="WP_083139408.1">
    <property type="nucleotide sequence ID" value="NZ_JACKVH010000012.1"/>
</dbReference>
<evidence type="ECO:0000313" key="3">
    <source>
        <dbReference type="EMBL" id="OQZ89214.1"/>
    </source>
</evidence>
<evidence type="ECO:0000313" key="4">
    <source>
        <dbReference type="Proteomes" id="UP000192319"/>
    </source>
</evidence>
<keyword evidence="1" id="KW-0732">Signal</keyword>
<reference evidence="2" key="3">
    <citation type="journal article" date="2022" name="BMC Genomics">
        <title>Comparative genome analysis of mycobacteria focusing on tRNA and non-coding RNA.</title>
        <authorList>
            <person name="Behra P.R.K."/>
            <person name="Pettersson B.M.F."/>
            <person name="Ramesh M."/>
            <person name="Das S."/>
            <person name="Dasgupta S."/>
            <person name="Kirsebom L.A."/>
        </authorList>
    </citation>
    <scope>NUCLEOTIDE SEQUENCE</scope>
    <source>
        <strain evidence="2">CCUG 55640</strain>
    </source>
</reference>
<sequence>MASKILVGAVVAVGAAVAMAAPVGADPSVFGEIHCSCSQTVSSDGSSVADQIDRGLEAGLSGAPAVQSPQ</sequence>
<dbReference type="EMBL" id="JACKVH010000012">
    <property type="protein sequence ID" value="MCV7379037.1"/>
    <property type="molecule type" value="Genomic_DNA"/>
</dbReference>
<reference evidence="3 4" key="1">
    <citation type="submission" date="2017-02" db="EMBL/GenBank/DDBJ databases">
        <title>The new phylogeny of genus Mycobacterium.</title>
        <authorList>
            <person name="Tortoli E."/>
            <person name="Trovato A."/>
            <person name="Cirillo D.M."/>
        </authorList>
    </citation>
    <scope>NUCLEOTIDE SEQUENCE [LARGE SCALE GENOMIC DNA]</scope>
    <source>
        <strain evidence="3 4">DSM 45230</strain>
    </source>
</reference>
<reference evidence="2" key="2">
    <citation type="submission" date="2020-07" db="EMBL/GenBank/DDBJ databases">
        <authorList>
            <person name="Pettersson B.M.F."/>
            <person name="Behra P.R.K."/>
            <person name="Ramesh M."/>
            <person name="Das S."/>
            <person name="Dasgupta S."/>
            <person name="Kirsebom L.A."/>
        </authorList>
    </citation>
    <scope>NUCLEOTIDE SEQUENCE</scope>
    <source>
        <strain evidence="2">CCUG 55640</strain>
    </source>
</reference>
<keyword evidence="4" id="KW-1185">Reference proteome</keyword>
<dbReference type="Proteomes" id="UP000192319">
    <property type="component" value="Unassembled WGS sequence"/>
</dbReference>
<accession>A0AA41XPM2</accession>
<comment type="caution">
    <text evidence="2">The sequence shown here is derived from an EMBL/GenBank/DDBJ whole genome shotgun (WGS) entry which is preliminary data.</text>
</comment>
<dbReference type="Proteomes" id="UP001141650">
    <property type="component" value="Unassembled WGS sequence"/>
</dbReference>
<evidence type="ECO:0000313" key="2">
    <source>
        <dbReference type="EMBL" id="MCV7379037.1"/>
    </source>
</evidence>
<evidence type="ECO:0000256" key="1">
    <source>
        <dbReference type="SAM" id="SignalP"/>
    </source>
</evidence>
<name>A0AA41XPM2_9MYCO</name>
<dbReference type="AlphaFoldDB" id="A0AA41XPM2"/>